<evidence type="ECO:0000313" key="1">
    <source>
        <dbReference type="EMBL" id="KAF0896987.1"/>
    </source>
</evidence>
<reference evidence="1 2" key="1">
    <citation type="submission" date="2019-11" db="EMBL/GenBank/DDBJ databases">
        <title>Whole genome sequence of Oryza granulata.</title>
        <authorList>
            <person name="Li W."/>
        </authorList>
    </citation>
    <scope>NUCLEOTIDE SEQUENCE [LARGE SCALE GENOMIC DNA]</scope>
    <source>
        <strain evidence="2">cv. Menghai</strain>
        <tissue evidence="1">Leaf</tissue>
    </source>
</reference>
<dbReference type="Gene3D" id="3.40.50.300">
    <property type="entry name" value="P-loop containing nucleotide triphosphate hydrolases"/>
    <property type="match status" value="1"/>
</dbReference>
<dbReference type="PANTHER" id="PTHR19338">
    <property type="entry name" value="TRANSLOCASE OF INNER MITOCHONDRIAL MEMBRANE 13 HOMOLOG"/>
    <property type="match status" value="1"/>
</dbReference>
<keyword evidence="2" id="KW-1185">Reference proteome</keyword>
<organism evidence="1 2">
    <name type="scientific">Oryza meyeriana var. granulata</name>
    <dbReference type="NCBI Taxonomy" id="110450"/>
    <lineage>
        <taxon>Eukaryota</taxon>
        <taxon>Viridiplantae</taxon>
        <taxon>Streptophyta</taxon>
        <taxon>Embryophyta</taxon>
        <taxon>Tracheophyta</taxon>
        <taxon>Spermatophyta</taxon>
        <taxon>Magnoliopsida</taxon>
        <taxon>Liliopsida</taxon>
        <taxon>Poales</taxon>
        <taxon>Poaceae</taxon>
        <taxon>BOP clade</taxon>
        <taxon>Oryzoideae</taxon>
        <taxon>Oryzeae</taxon>
        <taxon>Oryzinae</taxon>
        <taxon>Oryza</taxon>
        <taxon>Oryza meyeriana</taxon>
    </lineage>
</organism>
<evidence type="ECO:0000313" key="2">
    <source>
        <dbReference type="Proteomes" id="UP000479710"/>
    </source>
</evidence>
<dbReference type="AlphaFoldDB" id="A0A6G1CAH3"/>
<gene>
    <name evidence="1" type="ORF">E2562_031293</name>
</gene>
<name>A0A6G1CAH3_9ORYZ</name>
<dbReference type="EMBL" id="SPHZ02000010">
    <property type="protein sequence ID" value="KAF0896987.1"/>
    <property type="molecule type" value="Genomic_DNA"/>
</dbReference>
<protein>
    <recommendedName>
        <fullName evidence="3">NB-ARC domain-containing protein</fullName>
    </recommendedName>
</protein>
<dbReference type="SUPFAM" id="SSF52540">
    <property type="entry name" value="P-loop containing nucleoside triphosphate hydrolases"/>
    <property type="match status" value="1"/>
</dbReference>
<sequence length="108" mass="12175">MDSPRDEILELIRETQGQPKQLKVISLVGFSGLGKTLLAMKVYQRKNTEDVLKEILRQLGSQAEDDDHFCDVNNLITNLKNASTPRVSRRMSYLAGQLVTLFHGTENS</sequence>
<proteinExistence type="predicted"/>
<dbReference type="Proteomes" id="UP000479710">
    <property type="component" value="Unassembled WGS sequence"/>
</dbReference>
<dbReference type="PANTHER" id="PTHR19338:SF34">
    <property type="entry name" value="OS10G0370400 PROTEIN"/>
    <property type="match status" value="1"/>
</dbReference>
<dbReference type="OrthoDB" id="602999at2759"/>
<evidence type="ECO:0008006" key="3">
    <source>
        <dbReference type="Google" id="ProtNLM"/>
    </source>
</evidence>
<accession>A0A6G1CAH3</accession>
<comment type="caution">
    <text evidence="1">The sequence shown here is derived from an EMBL/GenBank/DDBJ whole genome shotgun (WGS) entry which is preliminary data.</text>
</comment>
<dbReference type="InterPro" id="IPR027417">
    <property type="entry name" value="P-loop_NTPase"/>
</dbReference>